<dbReference type="SUPFAM" id="SSF51445">
    <property type="entry name" value="(Trans)glycosidases"/>
    <property type="match status" value="1"/>
</dbReference>
<evidence type="ECO:0000256" key="4">
    <source>
        <dbReference type="ARBA" id="ARBA00023295"/>
    </source>
</evidence>
<dbReference type="InterPro" id="IPR017853">
    <property type="entry name" value="GH"/>
</dbReference>
<evidence type="ECO:0000256" key="1">
    <source>
        <dbReference type="ARBA" id="ARBA00000822"/>
    </source>
</evidence>
<protein>
    <recommendedName>
        <fullName evidence="2">chitinase</fullName>
        <ecNumber evidence="2">3.2.1.14</ecNumber>
    </recommendedName>
</protein>
<evidence type="ECO:0000259" key="7">
    <source>
        <dbReference type="PROSITE" id="PS51910"/>
    </source>
</evidence>
<comment type="similarity">
    <text evidence="6">Belongs to the glycosyl hydrolase 18 family.</text>
</comment>
<dbReference type="EC" id="3.2.1.14" evidence="2"/>
<comment type="catalytic activity">
    <reaction evidence="1">
        <text>Random endo-hydrolysis of N-acetyl-beta-D-glucosaminide (1-&gt;4)-beta-linkages in chitin and chitodextrins.</text>
        <dbReference type="EC" id="3.2.1.14"/>
    </reaction>
</comment>
<organism evidence="8 9">
    <name type="scientific">Chitinophaga silvisoli</name>
    <dbReference type="NCBI Taxonomy" id="2291814"/>
    <lineage>
        <taxon>Bacteria</taxon>
        <taxon>Pseudomonadati</taxon>
        <taxon>Bacteroidota</taxon>
        <taxon>Chitinophagia</taxon>
        <taxon>Chitinophagales</taxon>
        <taxon>Chitinophagaceae</taxon>
        <taxon>Chitinophaga</taxon>
    </lineage>
</organism>
<reference evidence="8 9" key="1">
    <citation type="submission" date="2018-08" db="EMBL/GenBank/DDBJ databases">
        <title>Chitinophaga sp. K20C18050901, a novel bacterium isolated from forest soil.</title>
        <authorList>
            <person name="Wang C."/>
        </authorList>
    </citation>
    <scope>NUCLEOTIDE SEQUENCE [LARGE SCALE GENOMIC DNA]</scope>
    <source>
        <strain evidence="8 9">K20C18050901</strain>
    </source>
</reference>
<keyword evidence="9" id="KW-1185">Reference proteome</keyword>
<dbReference type="InterPro" id="IPR011583">
    <property type="entry name" value="Chitinase_II/V-like_cat"/>
</dbReference>
<keyword evidence="4 5" id="KW-0326">Glycosidase</keyword>
<dbReference type="PROSITE" id="PS51910">
    <property type="entry name" value="GH18_2"/>
    <property type="match status" value="1"/>
</dbReference>
<dbReference type="GO" id="GO:0008843">
    <property type="term" value="F:endochitinase activity"/>
    <property type="evidence" value="ECO:0007669"/>
    <property type="project" value="UniProtKB-EC"/>
</dbReference>
<dbReference type="EMBL" id="QTJV01000013">
    <property type="protein sequence ID" value="RFM31579.1"/>
    <property type="molecule type" value="Genomic_DNA"/>
</dbReference>
<evidence type="ECO:0000256" key="2">
    <source>
        <dbReference type="ARBA" id="ARBA00012729"/>
    </source>
</evidence>
<dbReference type="GO" id="GO:0006032">
    <property type="term" value="P:chitin catabolic process"/>
    <property type="evidence" value="ECO:0007669"/>
    <property type="project" value="TreeGrafter"/>
</dbReference>
<evidence type="ECO:0000313" key="8">
    <source>
        <dbReference type="EMBL" id="RFM31579.1"/>
    </source>
</evidence>
<evidence type="ECO:0000313" key="9">
    <source>
        <dbReference type="Proteomes" id="UP000261174"/>
    </source>
</evidence>
<dbReference type="Proteomes" id="UP000261174">
    <property type="component" value="Unassembled WGS sequence"/>
</dbReference>
<feature type="domain" description="GH18" evidence="7">
    <location>
        <begin position="46"/>
        <end position="345"/>
    </location>
</feature>
<name>A0A3E1NUG3_9BACT</name>
<dbReference type="PANTHER" id="PTHR11177:SF317">
    <property type="entry name" value="CHITINASE 12-RELATED"/>
    <property type="match status" value="1"/>
</dbReference>
<comment type="caution">
    <text evidence="8">The sequence shown here is derived from an EMBL/GenBank/DDBJ whole genome shotgun (WGS) entry which is preliminary data.</text>
</comment>
<dbReference type="SMART" id="SM00636">
    <property type="entry name" value="Glyco_18"/>
    <property type="match status" value="1"/>
</dbReference>
<dbReference type="PROSITE" id="PS01095">
    <property type="entry name" value="GH18_1"/>
    <property type="match status" value="1"/>
</dbReference>
<dbReference type="GO" id="GO:0008061">
    <property type="term" value="F:chitin binding"/>
    <property type="evidence" value="ECO:0007669"/>
    <property type="project" value="InterPro"/>
</dbReference>
<dbReference type="GO" id="GO:0005576">
    <property type="term" value="C:extracellular region"/>
    <property type="evidence" value="ECO:0007669"/>
    <property type="project" value="TreeGrafter"/>
</dbReference>
<accession>A0A3E1NUG3</accession>
<dbReference type="Gene3D" id="3.20.20.80">
    <property type="entry name" value="Glycosidases"/>
    <property type="match status" value="1"/>
</dbReference>
<dbReference type="GO" id="GO:0005975">
    <property type="term" value="P:carbohydrate metabolic process"/>
    <property type="evidence" value="ECO:0007669"/>
    <property type="project" value="InterPro"/>
</dbReference>
<dbReference type="PROSITE" id="PS51257">
    <property type="entry name" value="PROKAR_LIPOPROTEIN"/>
    <property type="match status" value="1"/>
</dbReference>
<proteinExistence type="inferred from homology"/>
<dbReference type="PANTHER" id="PTHR11177">
    <property type="entry name" value="CHITINASE"/>
    <property type="match status" value="1"/>
</dbReference>
<dbReference type="InterPro" id="IPR001579">
    <property type="entry name" value="Glyco_hydro_18_chit_AS"/>
</dbReference>
<sequence length="347" mass="36993">MKTLHKLLAHFTALSMLVCSCGKQSEKLSANDIASTATTLATNPDKVVIGYVPGWADVNAVTDAIDFNIVTHINLAFFAASSSGAVMSNGQPLYSDFGASQINYVVSKAHAKGRKVLASLGGGNPDPNAGNMAVLFRAANRSTFINNLAAFVTYFNLDGIDVDVEGDVLSTIKSEQNYAPFIAALRNKINPMGKLVTCATAAYDDGMIPSSAYAYLDFINIMSYDNGWGGTGNHSTYDAAVTHIQKFINSGAPASKLVLGVPFYGYKPTVGTGEISFSELLAKYGTAAAYVDEYDGYKYNGITTIESKTTYAAQHIKGVMIWELSQDVQGTYSLLQAVGRKINTPAN</sequence>
<dbReference type="Pfam" id="PF00704">
    <property type="entry name" value="Glyco_hydro_18"/>
    <property type="match status" value="1"/>
</dbReference>
<dbReference type="InterPro" id="IPR050314">
    <property type="entry name" value="Glycosyl_Hydrlase_18"/>
</dbReference>
<gene>
    <name evidence="8" type="ORF">DXN04_28090</name>
</gene>
<dbReference type="AlphaFoldDB" id="A0A3E1NUG3"/>
<dbReference type="Gene3D" id="3.40.5.30">
    <property type="entry name" value="(Trans)glycosidases - domain 2"/>
    <property type="match status" value="1"/>
</dbReference>
<keyword evidence="3 5" id="KW-0378">Hydrolase</keyword>
<evidence type="ECO:0000256" key="5">
    <source>
        <dbReference type="RuleBase" id="RU000489"/>
    </source>
</evidence>
<evidence type="ECO:0000256" key="6">
    <source>
        <dbReference type="RuleBase" id="RU004453"/>
    </source>
</evidence>
<evidence type="ECO:0000256" key="3">
    <source>
        <dbReference type="ARBA" id="ARBA00022801"/>
    </source>
</evidence>
<dbReference type="RefSeq" id="WP_116856734.1">
    <property type="nucleotide sequence ID" value="NZ_QTJV01000013.1"/>
</dbReference>
<dbReference type="OrthoDB" id="9775889at2"/>
<dbReference type="InterPro" id="IPR001223">
    <property type="entry name" value="Glyco_hydro18_cat"/>
</dbReference>